<feature type="transmembrane region" description="Helical" evidence="1">
    <location>
        <begin position="297"/>
        <end position="316"/>
    </location>
</feature>
<feature type="transmembrane region" description="Helical" evidence="1">
    <location>
        <begin position="268"/>
        <end position="285"/>
    </location>
</feature>
<dbReference type="RefSeq" id="WP_155169950.1">
    <property type="nucleotide sequence ID" value="NZ_BAAAFL010000012.1"/>
</dbReference>
<dbReference type="Pfam" id="PF13367">
    <property type="entry name" value="PrsW-protease"/>
    <property type="match status" value="1"/>
</dbReference>
<proteinExistence type="predicted"/>
<keyword evidence="3" id="KW-1185">Reference proteome</keyword>
<feature type="transmembrane region" description="Helical" evidence="1">
    <location>
        <begin position="529"/>
        <end position="549"/>
    </location>
</feature>
<feature type="transmembrane region" description="Helical" evidence="1">
    <location>
        <begin position="336"/>
        <end position="358"/>
    </location>
</feature>
<dbReference type="Proteomes" id="UP000798808">
    <property type="component" value="Unassembled WGS sequence"/>
</dbReference>
<dbReference type="EMBL" id="SMLW01000380">
    <property type="protein sequence ID" value="MTI24198.1"/>
    <property type="molecule type" value="Genomic_DNA"/>
</dbReference>
<keyword evidence="2" id="KW-0378">Hydrolase</keyword>
<keyword evidence="2" id="KW-0645">Protease</keyword>
<keyword evidence="1" id="KW-0472">Membrane</keyword>
<feature type="transmembrane region" description="Helical" evidence="1">
    <location>
        <begin position="370"/>
        <end position="390"/>
    </location>
</feature>
<dbReference type="SUPFAM" id="SSF81901">
    <property type="entry name" value="HCP-like"/>
    <property type="match status" value="1"/>
</dbReference>
<feature type="transmembrane region" description="Helical" evidence="1">
    <location>
        <begin position="402"/>
        <end position="421"/>
    </location>
</feature>
<reference evidence="2 3" key="1">
    <citation type="submission" date="2019-02" db="EMBL/GenBank/DDBJ databases">
        <authorList>
            <person name="Goldberg S.R."/>
            <person name="Haltli B.A."/>
            <person name="Correa H."/>
            <person name="Russell K.G."/>
        </authorList>
    </citation>
    <scope>NUCLEOTIDE SEQUENCE [LARGE SCALE GENOMIC DNA]</scope>
    <source>
        <strain evidence="2 3">JCM 16186</strain>
    </source>
</reference>
<feature type="transmembrane region" description="Helical" evidence="1">
    <location>
        <begin position="459"/>
        <end position="479"/>
    </location>
</feature>
<evidence type="ECO:0000256" key="1">
    <source>
        <dbReference type="SAM" id="Phobius"/>
    </source>
</evidence>
<evidence type="ECO:0000313" key="3">
    <source>
        <dbReference type="Proteomes" id="UP000798808"/>
    </source>
</evidence>
<evidence type="ECO:0000313" key="2">
    <source>
        <dbReference type="EMBL" id="MTI24198.1"/>
    </source>
</evidence>
<keyword evidence="1" id="KW-1133">Transmembrane helix</keyword>
<dbReference type="PANTHER" id="PTHR36844:SF1">
    <property type="entry name" value="PROTEASE PRSW"/>
    <property type="match status" value="1"/>
</dbReference>
<organism evidence="2 3">
    <name type="scientific">Fulvivirga kasyanovii</name>
    <dbReference type="NCBI Taxonomy" id="396812"/>
    <lineage>
        <taxon>Bacteria</taxon>
        <taxon>Pseudomonadati</taxon>
        <taxon>Bacteroidota</taxon>
        <taxon>Cytophagia</taxon>
        <taxon>Cytophagales</taxon>
        <taxon>Fulvivirgaceae</taxon>
        <taxon>Fulvivirga</taxon>
    </lineage>
</organism>
<protein>
    <submittedName>
        <fullName evidence="2">PrsW family intramembrane metalloprotease</fullName>
    </submittedName>
</protein>
<accession>A0ABW9RLF1</accession>
<keyword evidence="1" id="KW-0812">Transmembrane</keyword>
<name>A0ABW9RLF1_9BACT</name>
<comment type="caution">
    <text evidence="2">The sequence shown here is derived from an EMBL/GenBank/DDBJ whole genome shotgun (WGS) entry which is preliminary data.</text>
</comment>
<sequence length="703" mass="80726">MFFILLFLLLVGAYIYWKFSTTSDPKALLKSPMSIAAISSITFLTICYLLVEQLPTPKPIEVVSVYNPQDSVRDAVKHDLKFEGLNDYINNLAYQHEFITTYMALPDYWELSDGHHYKEVEKLQEWYTHQYSNGDTTLGAFGLGIIHFLENDYDESLNWLNKISQTSIPYLNYYLGKIYESETPEQSDEYFWKELETSSSYFGKTVGLLIIKYTKSKNYTKLYDLLNYGSASQYFSYSLRRQTYLYDLQPVQYFIWSLGTIFEPIKLMGLMAALAIAAVWLIYLIRLDIFNPDKIVYFILMLFSGMLSVLGVLLIIDMKNIFLNWEMDGSFFGDLFYAIFAIGVPEELVKIFPFILLALFTKVLKEPIDYIIYASASALGFAFVENLLYFQDVAGGIIHGRAYMSVVGHMMATSIAAYGLVISRFKNNAYHPILAFAVSFLAASVVHGLYDFFLFQKLVLLFILFFIFIVQVWIIMINNSLNNSSFFDYKMVSKAEGSRLFLTLALTFILGIEYIMVGWDYGPTEAHDALVGSISSAGLLIVFFGSNLSTFNFSSREKRGYGTLPQSKLLTSWFLLNSIKAHNYVGIHIYIENDPYNPALTDLLAEPVSGIIIDRVILYKENDPDPHWFLVKLDSELPLADRESSYVLIKLRYQNESLKYEDDLYSYFRTIPNLQLLQNKNVSKNLFDSHGWIKIGKFAPVNT</sequence>
<feature type="transmembrane region" description="Helical" evidence="1">
    <location>
        <begin position="500"/>
        <end position="517"/>
    </location>
</feature>
<dbReference type="InterPro" id="IPR026898">
    <property type="entry name" value="PrsW"/>
</dbReference>
<dbReference type="GO" id="GO:0008237">
    <property type="term" value="F:metallopeptidase activity"/>
    <property type="evidence" value="ECO:0007669"/>
    <property type="project" value="UniProtKB-KW"/>
</dbReference>
<dbReference type="PANTHER" id="PTHR36844">
    <property type="entry name" value="PROTEASE PRSW"/>
    <property type="match status" value="1"/>
</dbReference>
<keyword evidence="2" id="KW-0482">Metalloprotease</keyword>
<feature type="transmembrane region" description="Helical" evidence="1">
    <location>
        <begin position="433"/>
        <end position="453"/>
    </location>
</feature>
<gene>
    <name evidence="2" type="ORF">E1163_04500</name>
</gene>